<dbReference type="Pfam" id="PF03168">
    <property type="entry name" value="LEA_2"/>
    <property type="match status" value="1"/>
</dbReference>
<dbReference type="AlphaFoldDB" id="A0A8X8WSZ0"/>
<gene>
    <name evidence="3" type="ORF">SASPL_140839</name>
</gene>
<keyword evidence="1" id="KW-0472">Membrane</keyword>
<dbReference type="InterPro" id="IPR004864">
    <property type="entry name" value="LEA_2"/>
</dbReference>
<sequence>MSKGEGRSRKKCLAYVAAFIVFQTAVILVFALTVMKIKSPKVRFDAMVVESFSSSNSTATSINMKLLAQLTIKNTNFGHFKYDESTLVILHKGVPLGEHVIPKGRTKAKKTQKFEISVDVSTARGSGPELRNEINSGILKLSSQAKLSGKVHLFKVIKKKKSGEMKCDWDINLGTRQTWEPLVRVRCSSSTNAACLRSTMTQDRLNDLAIIALESEMLEKIAYENIVEDFISKNTKRMMLFK</sequence>
<feature type="domain" description="Late embryogenesis abundant protein LEA-2 subgroup" evidence="2">
    <location>
        <begin position="70"/>
        <end position="167"/>
    </location>
</feature>
<comment type="caution">
    <text evidence="3">The sequence shown here is derived from an EMBL/GenBank/DDBJ whole genome shotgun (WGS) entry which is preliminary data.</text>
</comment>
<dbReference type="InterPro" id="IPR055301">
    <property type="entry name" value="Lea14-like_2"/>
</dbReference>
<feature type="transmembrane region" description="Helical" evidence="1">
    <location>
        <begin position="12"/>
        <end position="35"/>
    </location>
</feature>
<dbReference type="Proteomes" id="UP000298416">
    <property type="component" value="Unassembled WGS sequence"/>
</dbReference>
<dbReference type="Gene3D" id="2.60.40.1820">
    <property type="match status" value="1"/>
</dbReference>
<accession>A0A8X8WSZ0</accession>
<dbReference type="PANTHER" id="PTHR31852">
    <property type="entry name" value="LATE EMBRYOGENESIS ABUNDANT (LEA) HYDROXYPROLINE-RICH GLYCOPROTEIN FAMILY"/>
    <property type="match status" value="1"/>
</dbReference>
<keyword evidence="4" id="KW-1185">Reference proteome</keyword>
<evidence type="ECO:0000313" key="4">
    <source>
        <dbReference type="Proteomes" id="UP000298416"/>
    </source>
</evidence>
<evidence type="ECO:0000313" key="3">
    <source>
        <dbReference type="EMBL" id="KAG6399361.1"/>
    </source>
</evidence>
<proteinExistence type="predicted"/>
<name>A0A8X8WSZ0_SALSN</name>
<organism evidence="3">
    <name type="scientific">Salvia splendens</name>
    <name type="common">Scarlet sage</name>
    <dbReference type="NCBI Taxonomy" id="180675"/>
    <lineage>
        <taxon>Eukaryota</taxon>
        <taxon>Viridiplantae</taxon>
        <taxon>Streptophyta</taxon>
        <taxon>Embryophyta</taxon>
        <taxon>Tracheophyta</taxon>
        <taxon>Spermatophyta</taxon>
        <taxon>Magnoliopsida</taxon>
        <taxon>eudicotyledons</taxon>
        <taxon>Gunneridae</taxon>
        <taxon>Pentapetalae</taxon>
        <taxon>asterids</taxon>
        <taxon>lamiids</taxon>
        <taxon>Lamiales</taxon>
        <taxon>Lamiaceae</taxon>
        <taxon>Nepetoideae</taxon>
        <taxon>Mentheae</taxon>
        <taxon>Salviinae</taxon>
        <taxon>Salvia</taxon>
        <taxon>Salvia subgen. Calosphace</taxon>
        <taxon>core Calosphace</taxon>
    </lineage>
</organism>
<evidence type="ECO:0000256" key="1">
    <source>
        <dbReference type="SAM" id="Phobius"/>
    </source>
</evidence>
<protein>
    <recommendedName>
        <fullName evidence="2">Late embryogenesis abundant protein LEA-2 subgroup domain-containing protein</fullName>
    </recommendedName>
</protein>
<keyword evidence="1" id="KW-1133">Transmembrane helix</keyword>
<reference evidence="3" key="2">
    <citation type="submission" date="2020-08" db="EMBL/GenBank/DDBJ databases">
        <title>Plant Genome Project.</title>
        <authorList>
            <person name="Zhang R.-G."/>
        </authorList>
    </citation>
    <scope>NUCLEOTIDE SEQUENCE</scope>
    <source>
        <strain evidence="3">Huo1</strain>
        <tissue evidence="3">Leaf</tissue>
    </source>
</reference>
<reference evidence="3" key="1">
    <citation type="submission" date="2018-01" db="EMBL/GenBank/DDBJ databases">
        <authorList>
            <person name="Mao J.F."/>
        </authorList>
    </citation>
    <scope>NUCLEOTIDE SEQUENCE</scope>
    <source>
        <strain evidence="3">Huo1</strain>
        <tissue evidence="3">Leaf</tissue>
    </source>
</reference>
<keyword evidence="1" id="KW-0812">Transmembrane</keyword>
<dbReference type="EMBL" id="PNBA02000015">
    <property type="protein sequence ID" value="KAG6399361.1"/>
    <property type="molecule type" value="Genomic_DNA"/>
</dbReference>
<evidence type="ECO:0000259" key="2">
    <source>
        <dbReference type="Pfam" id="PF03168"/>
    </source>
</evidence>